<feature type="transmembrane region" description="Helical" evidence="5">
    <location>
        <begin position="248"/>
        <end position="274"/>
    </location>
</feature>
<organism evidence="6 7">
    <name type="scientific">Micrococcus luteus (strain ATCC 4698 / DSM 20030 / JCM 1464 / CCM 169 / CCUG 5858 / IAM 1056 / NBRC 3333 / NCIMB 9278 / NCTC 2665 / VKM Ac-2230)</name>
    <name type="common">Micrococcus lysodeikticus</name>
    <dbReference type="NCBI Taxonomy" id="465515"/>
    <lineage>
        <taxon>Bacteria</taxon>
        <taxon>Bacillati</taxon>
        <taxon>Actinomycetota</taxon>
        <taxon>Actinomycetes</taxon>
        <taxon>Micrococcales</taxon>
        <taxon>Micrococcaceae</taxon>
        <taxon>Micrococcus</taxon>
    </lineage>
</organism>
<sequence length="685" mass="72619">MRRGADAGSILASGGHVREYPRRPSTRARREYRGAVATLSSLLRRGLLGRPVTSHAADEPRMNRWRALPVTSSNALSSLAYAPDEIILTLVAAGTSALALGPAVGWAVVAVMLLIVASFRAAVAAVPHGGIYHMAGTKFGPRAGVVASAALLLDFVFTAAVSVAAFAHFVAALAPGLTVGSRVLVASAALAGVLLAALRGVRLSRWVLPVLVSVFVTLTALLVLVGLWQEGRGLLGAAPTAGWTQEGAGVGGTVGTVATALLALRAFSAGSVLLTGVEVPVSSTRLMARPAVPTVRWVLTVMALTLGALTVGVMHLAQRTGVVVGLELENLRDAAGAEVTPDRAPAPVLAQLADTVYGPGSVLSVATIAATALLLLFAAKSAFRSFPALAARVAEDGYLPRQLRVRSDRLVHTWSVLGMGAVALSLVLFFEARTALLVQLYVIGVLLAFTLAQAGMLRLWRRRLVHTPGARARAAVRLRLIITAVAWVVTALAGVVVLVTRFTQGAWVALLAIVLGSLVMGRIRRHYADVDRELAPDPQDDARALPSRVHVVVVVTTLDRPALRALAYARASRPSSLEAVVVDAERAATLEVIDAWERAGLPMSLTVIASPYRDTVAPLVRHVREHRRRSPRDLTMVFIPEYVVRPGWRTLLHNRTATRQTRRLQREPGVMVGSVPWQVHEGQGS</sequence>
<name>A0A7Z7KLT8_MICLC</name>
<feature type="transmembrane region" description="Helical" evidence="5">
    <location>
        <begin position="356"/>
        <end position="379"/>
    </location>
</feature>
<evidence type="ECO:0000313" key="7">
    <source>
        <dbReference type="Proteomes" id="UP000248985"/>
    </source>
</evidence>
<proteinExistence type="predicted"/>
<reference evidence="6 7" key="1">
    <citation type="submission" date="2018-06" db="EMBL/GenBank/DDBJ databases">
        <authorList>
            <consortium name="Pathogen Informatics"/>
            <person name="Doyle S."/>
        </authorList>
    </citation>
    <scope>NUCLEOTIDE SEQUENCE [LARGE SCALE GENOMIC DNA]</scope>
    <source>
        <strain evidence="6 7">NCTC2665</strain>
    </source>
</reference>
<keyword evidence="2 5" id="KW-0812">Transmembrane</keyword>
<feature type="transmembrane region" description="Helical" evidence="5">
    <location>
        <begin position="295"/>
        <end position="317"/>
    </location>
</feature>
<protein>
    <recommendedName>
        <fullName evidence="8">APC family permease</fullName>
    </recommendedName>
</protein>
<evidence type="ECO:0000313" key="6">
    <source>
        <dbReference type="EMBL" id="SQG49769.1"/>
    </source>
</evidence>
<evidence type="ECO:0000256" key="4">
    <source>
        <dbReference type="ARBA" id="ARBA00023136"/>
    </source>
</evidence>
<dbReference type="EMBL" id="LS483396">
    <property type="protein sequence ID" value="SQG49769.1"/>
    <property type="molecule type" value="Genomic_DNA"/>
</dbReference>
<dbReference type="Pfam" id="PF13520">
    <property type="entry name" value="AA_permease_2"/>
    <property type="match status" value="1"/>
</dbReference>
<feature type="transmembrane region" description="Helical" evidence="5">
    <location>
        <begin position="206"/>
        <end position="228"/>
    </location>
</feature>
<accession>A0A7Z7KLT8</accession>
<dbReference type="GO" id="GO:0016020">
    <property type="term" value="C:membrane"/>
    <property type="evidence" value="ECO:0007669"/>
    <property type="project" value="UniProtKB-SubCell"/>
</dbReference>
<feature type="transmembrane region" description="Helical" evidence="5">
    <location>
        <begin position="478"/>
        <end position="499"/>
    </location>
</feature>
<feature type="transmembrane region" description="Helical" evidence="5">
    <location>
        <begin position="410"/>
        <end position="430"/>
    </location>
</feature>
<evidence type="ECO:0000256" key="3">
    <source>
        <dbReference type="ARBA" id="ARBA00022989"/>
    </source>
</evidence>
<evidence type="ECO:0000256" key="2">
    <source>
        <dbReference type="ARBA" id="ARBA00022692"/>
    </source>
</evidence>
<dbReference type="Gene3D" id="1.20.1740.10">
    <property type="entry name" value="Amino acid/polyamine transporter I"/>
    <property type="match status" value="1"/>
</dbReference>
<comment type="subcellular location">
    <subcellularLocation>
        <location evidence="1">Membrane</location>
        <topology evidence="1">Multi-pass membrane protein</topology>
    </subcellularLocation>
</comment>
<dbReference type="PANTHER" id="PTHR47704:SF1">
    <property type="entry name" value="POTASSIUM TRANSPORTER KIMA"/>
    <property type="match status" value="1"/>
</dbReference>
<gene>
    <name evidence="6" type="ORF">NCTC2665_02327</name>
</gene>
<keyword evidence="3 5" id="KW-1133">Transmembrane helix</keyword>
<feature type="transmembrane region" description="Helical" evidence="5">
    <location>
        <begin position="505"/>
        <end position="523"/>
    </location>
</feature>
<evidence type="ECO:0008006" key="8">
    <source>
        <dbReference type="Google" id="ProtNLM"/>
    </source>
</evidence>
<dbReference type="Proteomes" id="UP000248985">
    <property type="component" value="Chromosome 1"/>
</dbReference>
<feature type="transmembrane region" description="Helical" evidence="5">
    <location>
        <begin position="103"/>
        <end position="123"/>
    </location>
</feature>
<dbReference type="InterPro" id="IPR053153">
    <property type="entry name" value="APC_K+_Transporter"/>
</dbReference>
<dbReference type="InterPro" id="IPR002293">
    <property type="entry name" value="AA/rel_permease1"/>
</dbReference>
<dbReference type="GO" id="GO:0022857">
    <property type="term" value="F:transmembrane transporter activity"/>
    <property type="evidence" value="ECO:0007669"/>
    <property type="project" value="InterPro"/>
</dbReference>
<evidence type="ECO:0000256" key="1">
    <source>
        <dbReference type="ARBA" id="ARBA00004141"/>
    </source>
</evidence>
<feature type="transmembrane region" description="Helical" evidence="5">
    <location>
        <begin position="144"/>
        <end position="167"/>
    </location>
</feature>
<keyword evidence="4 5" id="KW-0472">Membrane</keyword>
<dbReference type="AlphaFoldDB" id="A0A7Z7KLT8"/>
<dbReference type="PANTHER" id="PTHR47704">
    <property type="entry name" value="POTASSIUM TRANSPORTER KIMA"/>
    <property type="match status" value="1"/>
</dbReference>
<evidence type="ECO:0000256" key="5">
    <source>
        <dbReference type="SAM" id="Phobius"/>
    </source>
</evidence>
<feature type="transmembrane region" description="Helical" evidence="5">
    <location>
        <begin position="179"/>
        <end position="199"/>
    </location>
</feature>
<feature type="transmembrane region" description="Helical" evidence="5">
    <location>
        <begin position="436"/>
        <end position="457"/>
    </location>
</feature>